<dbReference type="InterPro" id="IPR011114">
    <property type="entry name" value="RuvA_C"/>
</dbReference>
<feature type="domain" description="Helix-hairpin-helix DNA-binding motif class 1" evidence="7">
    <location>
        <begin position="73"/>
        <end position="92"/>
    </location>
</feature>
<dbReference type="GO" id="GO:0005524">
    <property type="term" value="F:ATP binding"/>
    <property type="evidence" value="ECO:0007669"/>
    <property type="project" value="InterPro"/>
</dbReference>
<evidence type="ECO:0000256" key="3">
    <source>
        <dbReference type="ARBA" id="ARBA00023125"/>
    </source>
</evidence>
<dbReference type="AlphaFoldDB" id="A0A948TEN4"/>
<evidence type="ECO:0000313" key="9">
    <source>
        <dbReference type="Proteomes" id="UP000733611"/>
    </source>
</evidence>
<evidence type="ECO:0000259" key="7">
    <source>
        <dbReference type="SMART" id="SM00278"/>
    </source>
</evidence>
<keyword evidence="3 6" id="KW-0238">DNA-binding</keyword>
<comment type="caution">
    <text evidence="6">Lacks conserved residue(s) required for the propagation of feature annotation.</text>
</comment>
<feature type="region of interest" description="Domain I" evidence="6">
    <location>
        <begin position="1"/>
        <end position="64"/>
    </location>
</feature>
<accession>A0A948TEN4</accession>
<dbReference type="InterPro" id="IPR012340">
    <property type="entry name" value="NA-bd_OB-fold"/>
</dbReference>
<evidence type="ECO:0000256" key="4">
    <source>
        <dbReference type="ARBA" id="ARBA00023172"/>
    </source>
</evidence>
<keyword evidence="1 6" id="KW-0963">Cytoplasm</keyword>
<dbReference type="Gene3D" id="1.10.8.10">
    <property type="entry name" value="DNA helicase RuvA subunit, C-terminal domain"/>
    <property type="match status" value="1"/>
</dbReference>
<proteinExistence type="inferred from homology"/>
<dbReference type="Pfam" id="PF14520">
    <property type="entry name" value="HHH_5"/>
    <property type="match status" value="1"/>
</dbReference>
<keyword evidence="8" id="KW-0378">Hydrolase</keyword>
<dbReference type="GO" id="GO:0000400">
    <property type="term" value="F:four-way junction DNA binding"/>
    <property type="evidence" value="ECO:0007669"/>
    <property type="project" value="UniProtKB-UniRule"/>
</dbReference>
<dbReference type="GO" id="GO:0016787">
    <property type="term" value="F:hydrolase activity"/>
    <property type="evidence" value="ECO:0007669"/>
    <property type="project" value="UniProtKB-KW"/>
</dbReference>
<keyword evidence="4 6" id="KW-0233">DNA recombination</keyword>
<sequence length="228" mass="25174">MIGSIRGKLLGFDAVNALIEVNSGLGYEVEVPSNLVSELEVGSECFLYVHHIVREDADLLFGFKDKESRLLFRELIKVTSVGPRSAMAIISLFTLDSFIEVINQGRLSSLVKVPGVGKKTAERIIVEMKDRLHKLNVDAHVAAAASIGVKRKTTVKPEDEQILSSILQEKTDPESEERQMCHTALLGLGFKDAEASIIMKEVYKPGMDVSTVVKEGLRVAREKRLVRA</sequence>
<organism evidence="8 9">
    <name type="scientific">Candidatus Anaerobiospirillum pullicola</name>
    <dbReference type="NCBI Taxonomy" id="2838451"/>
    <lineage>
        <taxon>Bacteria</taxon>
        <taxon>Pseudomonadati</taxon>
        <taxon>Pseudomonadota</taxon>
        <taxon>Gammaproteobacteria</taxon>
        <taxon>Aeromonadales</taxon>
        <taxon>Succinivibrionaceae</taxon>
        <taxon>Anaerobiospirillum</taxon>
    </lineage>
</organism>
<dbReference type="SUPFAM" id="SSF50249">
    <property type="entry name" value="Nucleic acid-binding proteins"/>
    <property type="match status" value="1"/>
</dbReference>
<evidence type="ECO:0000256" key="6">
    <source>
        <dbReference type="HAMAP-Rule" id="MF_00031"/>
    </source>
</evidence>
<reference evidence="8" key="2">
    <citation type="submission" date="2021-04" db="EMBL/GenBank/DDBJ databases">
        <authorList>
            <person name="Gilroy R."/>
        </authorList>
    </citation>
    <scope>NUCLEOTIDE SEQUENCE</scope>
    <source>
        <strain evidence="8">378</strain>
    </source>
</reference>
<keyword evidence="2 6" id="KW-0227">DNA damage</keyword>
<dbReference type="GO" id="GO:0006281">
    <property type="term" value="P:DNA repair"/>
    <property type="evidence" value="ECO:0007669"/>
    <property type="project" value="UniProtKB-UniRule"/>
</dbReference>
<reference evidence="8" key="1">
    <citation type="journal article" date="2021" name="PeerJ">
        <title>Extensive microbial diversity within the chicken gut microbiome revealed by metagenomics and culture.</title>
        <authorList>
            <person name="Gilroy R."/>
            <person name="Ravi A."/>
            <person name="Getino M."/>
            <person name="Pursley I."/>
            <person name="Horton D.L."/>
            <person name="Alikhan N.F."/>
            <person name="Baker D."/>
            <person name="Gharbi K."/>
            <person name="Hall N."/>
            <person name="Watson M."/>
            <person name="Adriaenssens E.M."/>
            <person name="Foster-Nyarko E."/>
            <person name="Jarju S."/>
            <person name="Secka A."/>
            <person name="Antonio M."/>
            <person name="Oren A."/>
            <person name="Chaudhuri R.R."/>
            <person name="La Ragione R."/>
            <person name="Hildebrand F."/>
            <person name="Pallen M.J."/>
        </authorList>
    </citation>
    <scope>NUCLEOTIDE SEQUENCE</scope>
    <source>
        <strain evidence="8">378</strain>
    </source>
</reference>
<evidence type="ECO:0000313" key="8">
    <source>
        <dbReference type="EMBL" id="MBU3843383.1"/>
    </source>
</evidence>
<dbReference type="GO" id="GO:0005737">
    <property type="term" value="C:cytoplasm"/>
    <property type="evidence" value="ECO:0007669"/>
    <property type="project" value="UniProtKB-SubCell"/>
</dbReference>
<evidence type="ECO:0000256" key="2">
    <source>
        <dbReference type="ARBA" id="ARBA00022763"/>
    </source>
</evidence>
<gene>
    <name evidence="6 8" type="primary">ruvA</name>
    <name evidence="8" type="ORF">H9847_00705</name>
</gene>
<feature type="domain" description="Helix-hairpin-helix DNA-binding motif class 1" evidence="7">
    <location>
        <begin position="108"/>
        <end position="127"/>
    </location>
</feature>
<comment type="caution">
    <text evidence="8">The sequence shown here is derived from an EMBL/GenBank/DDBJ whole genome shotgun (WGS) entry which is preliminary data.</text>
</comment>
<comment type="function">
    <text evidence="6">The RuvA-RuvB-RuvC complex processes Holliday junction (HJ) DNA during genetic recombination and DNA repair, while the RuvA-RuvB complex plays an important role in the rescue of blocked DNA replication forks via replication fork reversal (RFR). RuvA specifically binds to HJ cruciform DNA, conferring on it an open structure. The RuvB hexamer acts as an ATP-dependent pump, pulling dsDNA into and through the RuvAB complex. HJ branch migration allows RuvC to scan DNA until it finds its consensus sequence, where it cleaves and resolves the cruciform DNA.</text>
</comment>
<protein>
    <recommendedName>
        <fullName evidence="6">Holliday junction branch migration complex subunit RuvA</fullName>
    </recommendedName>
</protein>
<evidence type="ECO:0000256" key="5">
    <source>
        <dbReference type="ARBA" id="ARBA00023204"/>
    </source>
</evidence>
<dbReference type="Gene3D" id="1.10.150.20">
    <property type="entry name" value="5' to 3' exonuclease, C-terminal subdomain"/>
    <property type="match status" value="1"/>
</dbReference>
<dbReference type="InterPro" id="IPR010994">
    <property type="entry name" value="RuvA_2-like"/>
</dbReference>
<dbReference type="SUPFAM" id="SSF46929">
    <property type="entry name" value="DNA helicase RuvA subunit, C-terminal domain"/>
    <property type="match status" value="1"/>
</dbReference>
<dbReference type="GO" id="GO:0009378">
    <property type="term" value="F:four-way junction helicase activity"/>
    <property type="evidence" value="ECO:0007669"/>
    <property type="project" value="InterPro"/>
</dbReference>
<dbReference type="GO" id="GO:0048476">
    <property type="term" value="C:Holliday junction resolvase complex"/>
    <property type="evidence" value="ECO:0007669"/>
    <property type="project" value="UniProtKB-UniRule"/>
</dbReference>
<dbReference type="InterPro" id="IPR003583">
    <property type="entry name" value="Hlx-hairpin-Hlx_DNA-bd_motif"/>
</dbReference>
<keyword evidence="5 6" id="KW-0234">DNA repair</keyword>
<dbReference type="GO" id="GO:0009379">
    <property type="term" value="C:Holliday junction helicase complex"/>
    <property type="evidence" value="ECO:0007669"/>
    <property type="project" value="InterPro"/>
</dbReference>
<dbReference type="SMART" id="SM00278">
    <property type="entry name" value="HhH1"/>
    <property type="match status" value="2"/>
</dbReference>
<dbReference type="HAMAP" id="MF_00031">
    <property type="entry name" value="DNA_HJ_migration_RuvA"/>
    <property type="match status" value="1"/>
</dbReference>
<comment type="subunit">
    <text evidence="6">Homotetramer. Forms an RuvA(8)-RuvB(12)-Holliday junction (HJ) complex. HJ DNA is sandwiched between 2 RuvA tetramers; dsDNA enters through RuvA and exits via RuvB. An RuvB hexamer assembles on each DNA strand where it exits the tetramer. Each RuvB hexamer is contacted by two RuvA subunits (via domain III) on 2 adjacent RuvB subunits; this complex drives branch migration. In the full resolvosome a probable DNA-RuvA(4)-RuvB(12)-RuvC(2) complex forms which resolves the HJ.</text>
</comment>
<dbReference type="GO" id="GO:0006310">
    <property type="term" value="P:DNA recombination"/>
    <property type="evidence" value="ECO:0007669"/>
    <property type="project" value="UniProtKB-UniRule"/>
</dbReference>
<dbReference type="Proteomes" id="UP000733611">
    <property type="component" value="Unassembled WGS sequence"/>
</dbReference>
<dbReference type="InterPro" id="IPR036267">
    <property type="entry name" value="RuvA_C_sf"/>
</dbReference>
<comment type="domain">
    <text evidence="6">Has three domains with a flexible linker between the domains II and III and assumes an 'L' shape. Domain III is highly mobile and contacts RuvB.</text>
</comment>
<dbReference type="SUPFAM" id="SSF47781">
    <property type="entry name" value="RuvA domain 2-like"/>
    <property type="match status" value="1"/>
</dbReference>
<dbReference type="CDD" id="cd14332">
    <property type="entry name" value="UBA_RuvA_C"/>
    <property type="match status" value="1"/>
</dbReference>
<name>A0A948TEN4_9GAMM</name>
<comment type="subcellular location">
    <subcellularLocation>
        <location evidence="6">Cytoplasm</location>
    </subcellularLocation>
</comment>
<dbReference type="NCBIfam" id="TIGR00084">
    <property type="entry name" value="ruvA"/>
    <property type="match status" value="1"/>
</dbReference>
<dbReference type="Pfam" id="PF07499">
    <property type="entry name" value="RuvA_C"/>
    <property type="match status" value="1"/>
</dbReference>
<dbReference type="InterPro" id="IPR000085">
    <property type="entry name" value="RuvA"/>
</dbReference>
<comment type="similarity">
    <text evidence="6">Belongs to the RuvA family.</text>
</comment>
<evidence type="ECO:0000256" key="1">
    <source>
        <dbReference type="ARBA" id="ARBA00022490"/>
    </source>
</evidence>
<feature type="region of interest" description="Domain III" evidence="6">
    <location>
        <begin position="173"/>
        <end position="228"/>
    </location>
</feature>
<dbReference type="EMBL" id="JAHLFE010000013">
    <property type="protein sequence ID" value="MBU3843383.1"/>
    <property type="molecule type" value="Genomic_DNA"/>
</dbReference>
<dbReference type="InterPro" id="IPR013849">
    <property type="entry name" value="DNA_helicase_Holl-junc_RuvA_I"/>
</dbReference>
<dbReference type="Pfam" id="PF01330">
    <property type="entry name" value="RuvA_N"/>
    <property type="match status" value="1"/>
</dbReference>
<dbReference type="Gene3D" id="2.40.50.140">
    <property type="entry name" value="Nucleic acid-binding proteins"/>
    <property type="match status" value="1"/>
</dbReference>